<dbReference type="STRING" id="477680.SAMN05421788_101673"/>
<sequence length="52" mass="6167">MKFIHYLEKITGVDVFALGSFFIFFSFFLIVTLWAFKADKKLIDHINRIPLD</sequence>
<keyword evidence="1" id="KW-1133">Transmembrane helix</keyword>
<dbReference type="AlphaFoldDB" id="A0A173MNL2"/>
<evidence type="ECO:0008006" key="4">
    <source>
        <dbReference type="Google" id="ProtNLM"/>
    </source>
</evidence>
<feature type="transmembrane region" description="Helical" evidence="1">
    <location>
        <begin position="15"/>
        <end position="36"/>
    </location>
</feature>
<organism evidence="2 3">
    <name type="scientific">Filimonas lacunae</name>
    <dbReference type="NCBI Taxonomy" id="477680"/>
    <lineage>
        <taxon>Bacteria</taxon>
        <taxon>Pseudomonadati</taxon>
        <taxon>Bacteroidota</taxon>
        <taxon>Chitinophagia</taxon>
        <taxon>Chitinophagales</taxon>
        <taxon>Chitinophagaceae</taxon>
        <taxon>Filimonas</taxon>
    </lineage>
</organism>
<keyword evidence="3" id="KW-1185">Reference proteome</keyword>
<dbReference type="EMBL" id="FTOR01000001">
    <property type="protein sequence ID" value="SIS69459.1"/>
    <property type="molecule type" value="Genomic_DNA"/>
</dbReference>
<evidence type="ECO:0000313" key="3">
    <source>
        <dbReference type="Proteomes" id="UP000186917"/>
    </source>
</evidence>
<dbReference type="RefSeq" id="WP_076375638.1">
    <property type="nucleotide sequence ID" value="NZ_AP017422.1"/>
</dbReference>
<reference evidence="3" key="1">
    <citation type="submission" date="2017-01" db="EMBL/GenBank/DDBJ databases">
        <authorList>
            <person name="Varghese N."/>
            <person name="Submissions S."/>
        </authorList>
    </citation>
    <scope>NUCLEOTIDE SEQUENCE [LARGE SCALE GENOMIC DNA]</scope>
    <source>
        <strain evidence="3">DSM 21054</strain>
    </source>
</reference>
<evidence type="ECO:0000313" key="2">
    <source>
        <dbReference type="EMBL" id="SIS69459.1"/>
    </source>
</evidence>
<gene>
    <name evidence="2" type="ORF">SAMN05421788_101673</name>
</gene>
<keyword evidence="1" id="KW-0472">Membrane</keyword>
<keyword evidence="1" id="KW-0812">Transmembrane</keyword>
<evidence type="ECO:0000256" key="1">
    <source>
        <dbReference type="SAM" id="Phobius"/>
    </source>
</evidence>
<name>A0A173MNL2_9BACT</name>
<accession>A0A173MNL2</accession>
<dbReference type="KEGG" id="fln:FLA_5281"/>
<dbReference type="Proteomes" id="UP000186917">
    <property type="component" value="Unassembled WGS sequence"/>
</dbReference>
<proteinExistence type="predicted"/>
<protein>
    <recommendedName>
        <fullName evidence="4">CcoQ/FixQ family Cbb3-type cytochrome c oxidase assembly chaperone</fullName>
    </recommendedName>
</protein>